<reference evidence="2 3" key="1">
    <citation type="submission" date="2018-01" db="EMBL/GenBank/DDBJ databases">
        <title>The draft genome sequence of Halioglobus lutimaris HF004.</title>
        <authorList>
            <person name="Du Z.-J."/>
            <person name="Shi M.-J."/>
        </authorList>
    </citation>
    <scope>NUCLEOTIDE SEQUENCE [LARGE SCALE GENOMIC DNA]</scope>
    <source>
        <strain evidence="2 3">HF004</strain>
    </source>
</reference>
<sequence length="91" mass="9911">MVTERIIETGDVVRLATKAGACTTVVEVTEIMQLGHMSIPNGSGFDNKLRFNEPTEHVGVNVNQLTYTDHGDVLAGTPWHKHVPATVEKIS</sequence>
<keyword evidence="3" id="KW-1185">Reference proteome</keyword>
<dbReference type="InterPro" id="IPR009010">
    <property type="entry name" value="Asp_de-COase-like_dom_sf"/>
</dbReference>
<dbReference type="EMBL" id="PKUS01000024">
    <property type="protein sequence ID" value="PLW67737.1"/>
    <property type="molecule type" value="Genomic_DNA"/>
</dbReference>
<gene>
    <name evidence="2" type="ORF">C0039_15700</name>
</gene>
<dbReference type="OrthoDB" id="9816402at2"/>
<evidence type="ECO:0000259" key="1">
    <source>
        <dbReference type="Pfam" id="PF01568"/>
    </source>
</evidence>
<organism evidence="2 3">
    <name type="scientific">Pseudohalioglobus lutimaris</name>
    <dbReference type="NCBI Taxonomy" id="1737061"/>
    <lineage>
        <taxon>Bacteria</taxon>
        <taxon>Pseudomonadati</taxon>
        <taxon>Pseudomonadota</taxon>
        <taxon>Gammaproteobacteria</taxon>
        <taxon>Cellvibrionales</taxon>
        <taxon>Halieaceae</taxon>
        <taxon>Pseudohalioglobus</taxon>
    </lineage>
</organism>
<dbReference type="Gene3D" id="2.40.40.20">
    <property type="match status" value="1"/>
</dbReference>
<evidence type="ECO:0000313" key="3">
    <source>
        <dbReference type="Proteomes" id="UP000235005"/>
    </source>
</evidence>
<accession>A0A2N5WZT0</accession>
<evidence type="ECO:0000313" key="2">
    <source>
        <dbReference type="EMBL" id="PLW67737.1"/>
    </source>
</evidence>
<protein>
    <recommendedName>
        <fullName evidence="1">Molybdopterin dinucleotide-binding domain-containing protein</fullName>
    </recommendedName>
</protein>
<dbReference type="Proteomes" id="UP000235005">
    <property type="component" value="Unassembled WGS sequence"/>
</dbReference>
<dbReference type="GO" id="GO:0016491">
    <property type="term" value="F:oxidoreductase activity"/>
    <property type="evidence" value="ECO:0007669"/>
    <property type="project" value="InterPro"/>
</dbReference>
<dbReference type="AlphaFoldDB" id="A0A2N5WZT0"/>
<dbReference type="InterPro" id="IPR006657">
    <property type="entry name" value="MoPterin_dinucl-bd_dom"/>
</dbReference>
<dbReference type="Pfam" id="PF01568">
    <property type="entry name" value="Molydop_binding"/>
    <property type="match status" value="1"/>
</dbReference>
<dbReference type="SUPFAM" id="SSF50692">
    <property type="entry name" value="ADC-like"/>
    <property type="match status" value="1"/>
</dbReference>
<name>A0A2N5WZT0_9GAMM</name>
<feature type="domain" description="Molybdopterin dinucleotide-binding" evidence="1">
    <location>
        <begin position="4"/>
        <end position="84"/>
    </location>
</feature>
<dbReference type="GO" id="GO:0043546">
    <property type="term" value="F:molybdopterin cofactor binding"/>
    <property type="evidence" value="ECO:0007669"/>
    <property type="project" value="InterPro"/>
</dbReference>
<comment type="caution">
    <text evidence="2">The sequence shown here is derived from an EMBL/GenBank/DDBJ whole genome shotgun (WGS) entry which is preliminary data.</text>
</comment>
<proteinExistence type="predicted"/>